<keyword evidence="2" id="KW-1185">Reference proteome</keyword>
<gene>
    <name evidence="1" type="ORF">SAMN05216326_1622</name>
</gene>
<dbReference type="Proteomes" id="UP000199345">
    <property type="component" value="Unassembled WGS sequence"/>
</dbReference>
<dbReference type="EMBL" id="FOIA01000062">
    <property type="protein sequence ID" value="SET68333.1"/>
    <property type="molecule type" value="Genomic_DNA"/>
</dbReference>
<sequence>MSICQLCLKDLELRNSHIVPEFLHKKLYNNKGHLAAINGLGNKGYKPLQQGLREYLFCECCEQHFNIFCEKPFQTQWINANPNPLPDPWSVSEPYWIKVDYNSFKLFHLSVLFRASVSSLPNFSEVSLGPHQDKLRQMIQNRDPGKFWQYPIFGVAIIHHRTKKIIHSVTMAYRTKYHEHTCYSIVYGGVHWSTSVSSHRNHEFERCALQEDGCIPFHAVPWNELEIFQTAATMLRNANS</sequence>
<proteinExistence type="predicted"/>
<dbReference type="AlphaFoldDB" id="A0A1I0GE94"/>
<reference evidence="2" key="1">
    <citation type="submission" date="2016-10" db="EMBL/GenBank/DDBJ databases">
        <authorList>
            <person name="Varghese N."/>
            <person name="Submissions S."/>
        </authorList>
    </citation>
    <scope>NUCLEOTIDE SEQUENCE [LARGE SCALE GENOMIC DNA]</scope>
    <source>
        <strain evidence="2">Nm71</strain>
    </source>
</reference>
<dbReference type="RefSeq" id="WP_177170425.1">
    <property type="nucleotide sequence ID" value="NZ_FOIA01000062.1"/>
</dbReference>
<evidence type="ECO:0008006" key="3">
    <source>
        <dbReference type="Google" id="ProtNLM"/>
    </source>
</evidence>
<evidence type="ECO:0000313" key="1">
    <source>
        <dbReference type="EMBL" id="SET68333.1"/>
    </source>
</evidence>
<evidence type="ECO:0000313" key="2">
    <source>
        <dbReference type="Proteomes" id="UP000199345"/>
    </source>
</evidence>
<accession>A0A1I0GE94</accession>
<organism evidence="1 2">
    <name type="scientific">Nitrosomonas marina</name>
    <dbReference type="NCBI Taxonomy" id="917"/>
    <lineage>
        <taxon>Bacteria</taxon>
        <taxon>Pseudomonadati</taxon>
        <taxon>Pseudomonadota</taxon>
        <taxon>Betaproteobacteria</taxon>
        <taxon>Nitrosomonadales</taxon>
        <taxon>Nitrosomonadaceae</taxon>
        <taxon>Nitrosomonas</taxon>
    </lineage>
</organism>
<name>A0A1I0GE94_9PROT</name>
<protein>
    <recommendedName>
        <fullName evidence="3">HNH endonuclease</fullName>
    </recommendedName>
</protein>